<keyword evidence="2" id="KW-1185">Reference proteome</keyword>
<proteinExistence type="predicted"/>
<dbReference type="EMBL" id="JAATJD010000002">
    <property type="protein sequence ID" value="NJB74713.1"/>
    <property type="molecule type" value="Genomic_DNA"/>
</dbReference>
<protein>
    <submittedName>
        <fullName evidence="1">Uncharacterized protein</fullName>
    </submittedName>
</protein>
<comment type="caution">
    <text evidence="1">The sequence shown here is derived from an EMBL/GenBank/DDBJ whole genome shotgun (WGS) entry which is preliminary data.</text>
</comment>
<organism evidence="1 2">
    <name type="scientific">Thalassospira tepidiphila</name>
    <dbReference type="NCBI Taxonomy" id="393657"/>
    <lineage>
        <taxon>Bacteria</taxon>
        <taxon>Pseudomonadati</taxon>
        <taxon>Pseudomonadota</taxon>
        <taxon>Alphaproteobacteria</taxon>
        <taxon>Rhodospirillales</taxon>
        <taxon>Thalassospiraceae</taxon>
        <taxon>Thalassospira</taxon>
    </lineage>
</organism>
<dbReference type="Proteomes" id="UP000556869">
    <property type="component" value="Unassembled WGS sequence"/>
</dbReference>
<gene>
    <name evidence="1" type="ORF">GGR96_001805</name>
</gene>
<evidence type="ECO:0000313" key="2">
    <source>
        <dbReference type="Proteomes" id="UP000556869"/>
    </source>
</evidence>
<name>A0ABX0WZI9_9PROT</name>
<reference evidence="1 2" key="1">
    <citation type="submission" date="2020-03" db="EMBL/GenBank/DDBJ databases">
        <title>Genomic Encyclopedia of Type Strains, Phase IV (KMG-IV): sequencing the most valuable type-strain genomes for metagenomic binning, comparative biology and taxonomic classification.</title>
        <authorList>
            <person name="Goeker M."/>
        </authorList>
    </citation>
    <scope>NUCLEOTIDE SEQUENCE [LARGE SCALE GENOMIC DNA]</scope>
    <source>
        <strain evidence="1 2">DSM 18888</strain>
    </source>
</reference>
<accession>A0ABX0WZI9</accession>
<sequence>MDSAKRPESQENCGVEQFQAFPKNADLITVAARDGQAADAALKFAFDPALRRISSRI</sequence>
<evidence type="ECO:0000313" key="1">
    <source>
        <dbReference type="EMBL" id="NJB74713.1"/>
    </source>
</evidence>
<dbReference type="RefSeq" id="WP_157097717.1">
    <property type="nucleotide sequence ID" value="NZ_BAAAEQ010000002.1"/>
</dbReference>